<dbReference type="InterPro" id="IPR007485">
    <property type="entry name" value="LPS_assembly_LptE"/>
</dbReference>
<dbReference type="Gene3D" id="3.30.160.150">
    <property type="entry name" value="Lipoprotein like domain"/>
    <property type="match status" value="1"/>
</dbReference>
<dbReference type="RefSeq" id="WP_275820863.1">
    <property type="nucleotide sequence ID" value="NZ_JARHUD010000003.1"/>
</dbReference>
<keyword evidence="2" id="KW-1185">Reference proteome</keyword>
<gene>
    <name evidence="1" type="primary">lptE</name>
    <name evidence="1" type="ORF">P2G67_05560</name>
</gene>
<sequence length="177" mass="19213">MWWSRRHLLGMLGALPLAAGLSGCVVRPLYGTAGSRPGAAEDGAPALASVGIQPIPGRRGQMLHNELRDLLNPRGQPVSALYNLQVEMSENTRESGLRRTETATRGTLTMRADYRLFQRESGEALTSGRAQSIVGFNLVESGYANHVSAQSAQERAVRELAQEIRRRLALFLAESSG</sequence>
<dbReference type="Pfam" id="PF04390">
    <property type="entry name" value="LptE"/>
    <property type="match status" value="1"/>
</dbReference>
<accession>A0ABT5YKF8</accession>
<evidence type="ECO:0000313" key="2">
    <source>
        <dbReference type="Proteomes" id="UP001215503"/>
    </source>
</evidence>
<comment type="caution">
    <text evidence="1">The sequence shown here is derived from an EMBL/GenBank/DDBJ whole genome shotgun (WGS) entry which is preliminary data.</text>
</comment>
<protein>
    <submittedName>
        <fullName evidence="1">LPS assembly lipoprotein LptE</fullName>
    </submittedName>
</protein>
<dbReference type="InterPro" id="IPR006311">
    <property type="entry name" value="TAT_signal"/>
</dbReference>
<dbReference type="EMBL" id="JARHUD010000003">
    <property type="protein sequence ID" value="MDF2095436.1"/>
    <property type="molecule type" value="Genomic_DNA"/>
</dbReference>
<name>A0ABT5YKF8_9PROT</name>
<organism evidence="1 2">
    <name type="scientific">Aquibaculum arenosum</name>
    <dbReference type="NCBI Taxonomy" id="3032591"/>
    <lineage>
        <taxon>Bacteria</taxon>
        <taxon>Pseudomonadati</taxon>
        <taxon>Pseudomonadota</taxon>
        <taxon>Alphaproteobacteria</taxon>
        <taxon>Rhodospirillales</taxon>
        <taxon>Rhodovibrionaceae</taxon>
        <taxon>Aquibaculum</taxon>
    </lineage>
</organism>
<evidence type="ECO:0000313" key="1">
    <source>
        <dbReference type="EMBL" id="MDF2095436.1"/>
    </source>
</evidence>
<dbReference type="Proteomes" id="UP001215503">
    <property type="component" value="Unassembled WGS sequence"/>
</dbReference>
<keyword evidence="1" id="KW-0449">Lipoprotein</keyword>
<reference evidence="1 2" key="1">
    <citation type="submission" date="2023-03" db="EMBL/GenBank/DDBJ databases">
        <title>Fodinicurvata sp. CAU 1616 isolated from sea sendiment.</title>
        <authorList>
            <person name="Kim W."/>
        </authorList>
    </citation>
    <scope>NUCLEOTIDE SEQUENCE [LARGE SCALE GENOMIC DNA]</scope>
    <source>
        <strain evidence="1 2">CAU 1616</strain>
    </source>
</reference>
<proteinExistence type="predicted"/>
<dbReference type="PROSITE" id="PS51318">
    <property type="entry name" value="TAT"/>
    <property type="match status" value="1"/>
</dbReference>
<dbReference type="PROSITE" id="PS51257">
    <property type="entry name" value="PROKAR_LIPOPROTEIN"/>
    <property type="match status" value="1"/>
</dbReference>